<comment type="caution">
    <text evidence="1">The sequence shown here is derived from an EMBL/GenBank/DDBJ whole genome shotgun (WGS) entry which is preliminary data.</text>
</comment>
<evidence type="ECO:0000313" key="2">
    <source>
        <dbReference type="Proteomes" id="UP000027170"/>
    </source>
</evidence>
<gene>
    <name evidence="1" type="ORF">SALWKB29_0887</name>
</gene>
<dbReference type="AlphaFoldDB" id="A0A836MQG7"/>
<dbReference type="EMBL" id="JFZV01000003">
    <property type="protein sequence ID" value="KDN15261.1"/>
    <property type="molecule type" value="Genomic_DNA"/>
</dbReference>
<name>A0A836MQG7_9NEIS</name>
<accession>A0A836MQG7</accession>
<proteinExistence type="predicted"/>
<organism evidence="1 2">
    <name type="scientific">Snodgrassella communis</name>
    <dbReference type="NCBI Taxonomy" id="2946699"/>
    <lineage>
        <taxon>Bacteria</taxon>
        <taxon>Pseudomonadati</taxon>
        <taxon>Pseudomonadota</taxon>
        <taxon>Betaproteobacteria</taxon>
        <taxon>Neisseriales</taxon>
        <taxon>Neisseriaceae</taxon>
        <taxon>Snodgrassella</taxon>
    </lineage>
</organism>
<protein>
    <submittedName>
        <fullName evidence="1">Uncharacterized protein</fullName>
    </submittedName>
</protein>
<reference evidence="1 2" key="1">
    <citation type="submission" date="2014-03" db="EMBL/GenBank/DDBJ databases">
        <title>The genomes of two eusocial bee gut symbionts.</title>
        <authorList>
            <person name="Kwong W.K."/>
            <person name="Engel P."/>
            <person name="Koch H."/>
            <person name="Moran N.A."/>
        </authorList>
    </citation>
    <scope>NUCLEOTIDE SEQUENCE [LARGE SCALE GENOMIC DNA]</scope>
    <source>
        <strain evidence="2">wkB29</strain>
    </source>
</reference>
<sequence>MAIIFLFKNTDNGWYATKVRIEPMILNGAGLTLLSKRKKWRENLKIYSVSSLV</sequence>
<evidence type="ECO:0000313" key="1">
    <source>
        <dbReference type="EMBL" id="KDN15261.1"/>
    </source>
</evidence>
<keyword evidence="2" id="KW-1185">Reference proteome</keyword>
<dbReference type="Proteomes" id="UP000027170">
    <property type="component" value="Unassembled WGS sequence"/>
</dbReference>